<dbReference type="CDD" id="cd08504">
    <property type="entry name" value="PBP2_OppA"/>
    <property type="match status" value="1"/>
</dbReference>
<dbReference type="GO" id="GO:1904680">
    <property type="term" value="F:peptide transmembrane transporter activity"/>
    <property type="evidence" value="ECO:0007669"/>
    <property type="project" value="TreeGrafter"/>
</dbReference>
<proteinExistence type="inferred from homology"/>
<dbReference type="GO" id="GO:0043190">
    <property type="term" value="C:ATP-binding cassette (ABC) transporter complex"/>
    <property type="evidence" value="ECO:0007669"/>
    <property type="project" value="InterPro"/>
</dbReference>
<dbReference type="InterPro" id="IPR030678">
    <property type="entry name" value="Peptide/Ni-bd"/>
</dbReference>
<comment type="subcellular location">
    <subcellularLocation>
        <location evidence="1">Cell membrane</location>
        <topology evidence="1">Lipid-anchor</topology>
    </subcellularLocation>
</comment>
<dbReference type="PROSITE" id="PS01040">
    <property type="entry name" value="SBP_BACTERIAL_5"/>
    <property type="match status" value="1"/>
</dbReference>
<dbReference type="PANTHER" id="PTHR30290:SF10">
    <property type="entry name" value="PERIPLASMIC OLIGOPEPTIDE-BINDING PROTEIN-RELATED"/>
    <property type="match status" value="1"/>
</dbReference>
<keyword evidence="7" id="KW-1185">Reference proteome</keyword>
<name>A0A8J3I3C5_9CHLR</name>
<dbReference type="InterPro" id="IPR023765">
    <property type="entry name" value="SBP_5_CS"/>
</dbReference>
<evidence type="ECO:0000259" key="5">
    <source>
        <dbReference type="Pfam" id="PF00496"/>
    </source>
</evidence>
<sequence>MKLSKQRAGVFLPAVLILLAMLIVACGGSSSGAGKGSKLPDDQQIYVLPEAGVSDVATLDPALSTDVPSNDSISLMFTGLVQLDKDLKVYPELAKSWTTSSDGKTWTFKLRDDLKFSDGNPITADDVVYSIDRALDPKTKSTVASTYLALVKDATKRSKGTVKTLINDSLFASDPTTVKIVTEQRAQYFLDALTYSTSYVVEKSFIEKYGEGEWLKHLDQGGVSGPFKLEKHVSGQQISFVPNENYWGPKPQLKKVVFPFYKDGPTAYKAYQANQVDQAAVPTANLAQARALPDNQFRQAPKLIIDYYTMNYLAKPFNNIKIRQAFALSIDKDMIAQNIYKGSYIATNHIVPKGMPGYNENLKGPAGVASTKGDKTLAKQLLEQGMQEEGYTLSNFPAVTLTVATSGSPTAKNELSFLQSQWKEALGINVTINDEDFNKLLDDTSATHGNPKGMQMWGIAWNADYPDAQDWLSLQFGDNDYNQSNYGKGDSADVATQRQMQKLMTTADGNKNDAERIQQYNKIEQQLVDDAAWIPTHQRQSSTVVKPCIQGLVPNAQSIFPPQDWANIYKTNANSCANVNPYK</sequence>
<dbReference type="GO" id="GO:0015833">
    <property type="term" value="P:peptide transport"/>
    <property type="evidence" value="ECO:0007669"/>
    <property type="project" value="TreeGrafter"/>
</dbReference>
<dbReference type="GO" id="GO:0042597">
    <property type="term" value="C:periplasmic space"/>
    <property type="evidence" value="ECO:0007669"/>
    <property type="project" value="UniProtKB-ARBA"/>
</dbReference>
<protein>
    <submittedName>
        <fullName evidence="6">ABC transporter substrate-binding protein</fullName>
    </submittedName>
</protein>
<dbReference type="PIRSF" id="PIRSF002741">
    <property type="entry name" value="MppA"/>
    <property type="match status" value="1"/>
</dbReference>
<dbReference type="InterPro" id="IPR000914">
    <property type="entry name" value="SBP_5_dom"/>
</dbReference>
<dbReference type="EMBL" id="BNJF01000001">
    <property type="protein sequence ID" value="GHO45457.1"/>
    <property type="molecule type" value="Genomic_DNA"/>
</dbReference>
<comment type="caution">
    <text evidence="6">The sequence shown here is derived from an EMBL/GenBank/DDBJ whole genome shotgun (WGS) entry which is preliminary data.</text>
</comment>
<reference evidence="6" key="1">
    <citation type="submission" date="2020-10" db="EMBL/GenBank/DDBJ databases">
        <title>Taxonomic study of unclassified bacteria belonging to the class Ktedonobacteria.</title>
        <authorList>
            <person name="Yabe S."/>
            <person name="Wang C.M."/>
            <person name="Zheng Y."/>
            <person name="Sakai Y."/>
            <person name="Cavaletti L."/>
            <person name="Monciardini P."/>
            <person name="Donadio S."/>
        </authorList>
    </citation>
    <scope>NUCLEOTIDE SEQUENCE</scope>
    <source>
        <strain evidence="6">SOSP1-1</strain>
    </source>
</reference>
<dbReference type="AlphaFoldDB" id="A0A8J3I3C5"/>
<dbReference type="InterPro" id="IPR039424">
    <property type="entry name" value="SBP_5"/>
</dbReference>
<gene>
    <name evidence="6" type="ORF">KSX_36200</name>
</gene>
<dbReference type="PANTHER" id="PTHR30290">
    <property type="entry name" value="PERIPLASMIC BINDING COMPONENT OF ABC TRANSPORTER"/>
    <property type="match status" value="1"/>
</dbReference>
<dbReference type="Gene3D" id="3.90.76.10">
    <property type="entry name" value="Dipeptide-binding Protein, Domain 1"/>
    <property type="match status" value="1"/>
</dbReference>
<evidence type="ECO:0000256" key="1">
    <source>
        <dbReference type="ARBA" id="ARBA00004193"/>
    </source>
</evidence>
<evidence type="ECO:0000313" key="7">
    <source>
        <dbReference type="Proteomes" id="UP000612362"/>
    </source>
</evidence>
<accession>A0A8J3I3C5</accession>
<dbReference type="Proteomes" id="UP000612362">
    <property type="component" value="Unassembled WGS sequence"/>
</dbReference>
<evidence type="ECO:0000256" key="2">
    <source>
        <dbReference type="ARBA" id="ARBA00005695"/>
    </source>
</evidence>
<organism evidence="6 7">
    <name type="scientific">Ktedonospora formicarum</name>
    <dbReference type="NCBI Taxonomy" id="2778364"/>
    <lineage>
        <taxon>Bacteria</taxon>
        <taxon>Bacillati</taxon>
        <taxon>Chloroflexota</taxon>
        <taxon>Ktedonobacteria</taxon>
        <taxon>Ktedonobacterales</taxon>
        <taxon>Ktedonobacteraceae</taxon>
        <taxon>Ktedonospora</taxon>
    </lineage>
</organism>
<dbReference type="SUPFAM" id="SSF53850">
    <property type="entry name" value="Periplasmic binding protein-like II"/>
    <property type="match status" value="1"/>
</dbReference>
<feature type="domain" description="Solute-binding protein family 5" evidence="5">
    <location>
        <begin position="88"/>
        <end position="482"/>
    </location>
</feature>
<evidence type="ECO:0000256" key="3">
    <source>
        <dbReference type="ARBA" id="ARBA00022448"/>
    </source>
</evidence>
<dbReference type="PROSITE" id="PS51257">
    <property type="entry name" value="PROKAR_LIPOPROTEIN"/>
    <property type="match status" value="1"/>
</dbReference>
<evidence type="ECO:0000256" key="4">
    <source>
        <dbReference type="ARBA" id="ARBA00022729"/>
    </source>
</evidence>
<evidence type="ECO:0000313" key="6">
    <source>
        <dbReference type="EMBL" id="GHO45457.1"/>
    </source>
</evidence>
<comment type="similarity">
    <text evidence="2">Belongs to the bacterial solute-binding protein 5 family.</text>
</comment>
<dbReference type="Gene3D" id="3.10.105.10">
    <property type="entry name" value="Dipeptide-binding Protein, Domain 3"/>
    <property type="match status" value="1"/>
</dbReference>
<dbReference type="RefSeq" id="WP_220194787.1">
    <property type="nucleotide sequence ID" value="NZ_BNJF01000001.1"/>
</dbReference>
<keyword evidence="4" id="KW-0732">Signal</keyword>
<keyword evidence="3" id="KW-0813">Transport</keyword>
<dbReference type="Pfam" id="PF00496">
    <property type="entry name" value="SBP_bac_5"/>
    <property type="match status" value="1"/>
</dbReference>
<dbReference type="Gene3D" id="3.40.190.10">
    <property type="entry name" value="Periplasmic binding protein-like II"/>
    <property type="match status" value="1"/>
</dbReference>